<feature type="compositionally biased region" description="Polar residues" evidence="1">
    <location>
        <begin position="129"/>
        <end position="142"/>
    </location>
</feature>
<evidence type="ECO:0000313" key="2">
    <source>
        <dbReference type="EMBL" id="KAL2089163.1"/>
    </source>
</evidence>
<dbReference type="Gene3D" id="3.90.1750.10">
    <property type="entry name" value="Hect, E3 ligase catalytic domains"/>
    <property type="match status" value="1"/>
</dbReference>
<evidence type="ECO:0000313" key="3">
    <source>
        <dbReference type="Proteomes" id="UP001591681"/>
    </source>
</evidence>
<organism evidence="2 3">
    <name type="scientific">Coilia grayii</name>
    <name type="common">Gray's grenadier anchovy</name>
    <dbReference type="NCBI Taxonomy" id="363190"/>
    <lineage>
        <taxon>Eukaryota</taxon>
        <taxon>Metazoa</taxon>
        <taxon>Chordata</taxon>
        <taxon>Craniata</taxon>
        <taxon>Vertebrata</taxon>
        <taxon>Euteleostomi</taxon>
        <taxon>Actinopterygii</taxon>
        <taxon>Neopterygii</taxon>
        <taxon>Teleostei</taxon>
        <taxon>Clupei</taxon>
        <taxon>Clupeiformes</taxon>
        <taxon>Clupeoidei</taxon>
        <taxon>Engraulidae</taxon>
        <taxon>Coilinae</taxon>
        <taxon>Coilia</taxon>
    </lineage>
</organism>
<dbReference type="Proteomes" id="UP001591681">
    <property type="component" value="Unassembled WGS sequence"/>
</dbReference>
<proteinExistence type="predicted"/>
<feature type="compositionally biased region" description="Polar residues" evidence="1">
    <location>
        <begin position="88"/>
        <end position="117"/>
    </location>
</feature>
<dbReference type="InterPro" id="IPR035983">
    <property type="entry name" value="Hect_E3_ubiquitin_ligase"/>
</dbReference>
<sequence>MFVYFTSFQLDFDSFAEKSEDNFSDRGSPAPPDTKSVYPSPRHQGTRDTTEVSHATPLPARSPPSMNPACSPFQQTSPNISPAYPPFQQHTASPNISPACSPCQRTTPSPNISQACPPSQAAIPAWSPHSVSSNVTLSPPNETSEDIVLNETSIGGVNEASPAHSRADLEDLPDHLESLFKALQNRLPELPVPRSNTVNVVRDDVFGCAERAFKRQRFNPAAPIYVIFIDNDGSVEGAVDQGGPRRKFLRLLMKDIQRSRIFEGPEESRSLALDGAALQDGLYRTIGKMLAVACLSTFFMTDFTVKLVDYHPQNAE</sequence>
<dbReference type="SUPFAM" id="SSF56204">
    <property type="entry name" value="Hect, E3 ligase catalytic domain"/>
    <property type="match status" value="1"/>
</dbReference>
<reference evidence="2 3" key="1">
    <citation type="submission" date="2024-09" db="EMBL/GenBank/DDBJ databases">
        <title>A chromosome-level genome assembly of Gray's grenadier anchovy, Coilia grayii.</title>
        <authorList>
            <person name="Fu Z."/>
        </authorList>
    </citation>
    <scope>NUCLEOTIDE SEQUENCE [LARGE SCALE GENOMIC DNA]</scope>
    <source>
        <strain evidence="2">G4</strain>
        <tissue evidence="2">Muscle</tissue>
    </source>
</reference>
<comment type="caution">
    <text evidence="2">The sequence shown here is derived from an EMBL/GenBank/DDBJ whole genome shotgun (WGS) entry which is preliminary data.</text>
</comment>
<keyword evidence="3" id="KW-1185">Reference proteome</keyword>
<evidence type="ECO:0000256" key="1">
    <source>
        <dbReference type="SAM" id="MobiDB-lite"/>
    </source>
</evidence>
<accession>A0ABD1JQT0</accession>
<dbReference type="AlphaFoldDB" id="A0ABD1JQT0"/>
<dbReference type="EMBL" id="JBHFQA010000013">
    <property type="protein sequence ID" value="KAL2089163.1"/>
    <property type="molecule type" value="Genomic_DNA"/>
</dbReference>
<protein>
    <submittedName>
        <fullName evidence="2">Uncharacterized protein</fullName>
    </submittedName>
</protein>
<name>A0ABD1JQT0_9TELE</name>
<gene>
    <name evidence="2" type="ORF">ACEWY4_016062</name>
</gene>
<feature type="region of interest" description="Disordered" evidence="1">
    <location>
        <begin position="18"/>
        <end position="143"/>
    </location>
</feature>